<accession>A0A964RLS2</accession>
<dbReference type="AlphaFoldDB" id="A0A964RLS2"/>
<proteinExistence type="predicted"/>
<dbReference type="Proteomes" id="UP000656077">
    <property type="component" value="Unassembled WGS sequence"/>
</dbReference>
<organism evidence="1 2">
    <name type="scientific">Clostridium chromiireducens</name>
    <dbReference type="NCBI Taxonomy" id="225345"/>
    <lineage>
        <taxon>Bacteria</taxon>
        <taxon>Bacillati</taxon>
        <taxon>Bacillota</taxon>
        <taxon>Clostridia</taxon>
        <taxon>Eubacteriales</taxon>
        <taxon>Clostridiaceae</taxon>
        <taxon>Clostridium</taxon>
    </lineage>
</organism>
<dbReference type="EMBL" id="WSRQ01000011">
    <property type="protein sequence ID" value="MVX63875.1"/>
    <property type="molecule type" value="Genomic_DNA"/>
</dbReference>
<evidence type="ECO:0000313" key="2">
    <source>
        <dbReference type="Proteomes" id="UP000656077"/>
    </source>
</evidence>
<dbReference type="RefSeq" id="WP_160358943.1">
    <property type="nucleotide sequence ID" value="NZ_WSRQ01000011.1"/>
</dbReference>
<evidence type="ECO:0008006" key="3">
    <source>
        <dbReference type="Google" id="ProtNLM"/>
    </source>
</evidence>
<name>A0A964RLS2_9CLOT</name>
<dbReference type="SUPFAM" id="SSF143842">
    <property type="entry name" value="YwmB-like"/>
    <property type="match status" value="1"/>
</dbReference>
<evidence type="ECO:0000313" key="1">
    <source>
        <dbReference type="EMBL" id="MVX63875.1"/>
    </source>
</evidence>
<protein>
    <recommendedName>
        <fullName evidence="3">TATA-box binding protein</fullName>
    </recommendedName>
</protein>
<dbReference type="InterPro" id="IPR036209">
    <property type="entry name" value="YwmB-like_sf"/>
</dbReference>
<comment type="caution">
    <text evidence="1">The sequence shown here is derived from an EMBL/GenBank/DDBJ whole genome shotgun (WGS) entry which is preliminary data.</text>
</comment>
<reference evidence="1" key="1">
    <citation type="submission" date="2019-12" db="EMBL/GenBank/DDBJ databases">
        <title>Microbes associate with the intestines of laboratory mice.</title>
        <authorList>
            <person name="Navarre W."/>
            <person name="Wong E."/>
        </authorList>
    </citation>
    <scope>NUCLEOTIDE SEQUENCE</scope>
    <source>
        <strain evidence="1">NM79_F5</strain>
    </source>
</reference>
<gene>
    <name evidence="1" type="ORF">GKZ28_09245</name>
</gene>
<sequence>MNIRLSIIAFILLSFLNIGAISKNMSDTDNSFSIIENNISCVSEFEENGVKFQYKTKETIEIERFRIKECLTKDIKGLYKELGENEFEIINEDLSASVKLWSDTQYNFVEIILINKDSKYSATDLKNIVHKLDDHKLKDIQYFLYYEGKIGDIDNENLITKFISENNLQDIKTTNINNGYVGTGYLNNKDRINFAQVKYNTGSHIIIGTPIIFATY</sequence>